<comment type="caution">
    <text evidence="2">The sequence shown here is derived from an EMBL/GenBank/DDBJ whole genome shotgun (WGS) entry which is preliminary data.</text>
</comment>
<evidence type="ECO:0000256" key="1">
    <source>
        <dbReference type="SAM" id="Phobius"/>
    </source>
</evidence>
<gene>
    <name evidence="2" type="ORF">Pyn_15430</name>
</gene>
<organism evidence="2 3">
    <name type="scientific">Prunus yedoensis var. nudiflora</name>
    <dbReference type="NCBI Taxonomy" id="2094558"/>
    <lineage>
        <taxon>Eukaryota</taxon>
        <taxon>Viridiplantae</taxon>
        <taxon>Streptophyta</taxon>
        <taxon>Embryophyta</taxon>
        <taxon>Tracheophyta</taxon>
        <taxon>Spermatophyta</taxon>
        <taxon>Magnoliopsida</taxon>
        <taxon>eudicotyledons</taxon>
        <taxon>Gunneridae</taxon>
        <taxon>Pentapetalae</taxon>
        <taxon>rosids</taxon>
        <taxon>fabids</taxon>
        <taxon>Rosales</taxon>
        <taxon>Rosaceae</taxon>
        <taxon>Amygdaloideae</taxon>
        <taxon>Amygdaleae</taxon>
        <taxon>Prunus</taxon>
    </lineage>
</organism>
<keyword evidence="1" id="KW-0812">Transmembrane</keyword>
<evidence type="ECO:0000313" key="2">
    <source>
        <dbReference type="EMBL" id="PQQ08791.1"/>
    </source>
</evidence>
<name>A0A314YVB3_PRUYE</name>
<accession>A0A314YVB3</accession>
<dbReference type="EMBL" id="PJQY01000666">
    <property type="protein sequence ID" value="PQQ08791.1"/>
    <property type="molecule type" value="Genomic_DNA"/>
</dbReference>
<keyword evidence="1" id="KW-0472">Membrane</keyword>
<protein>
    <submittedName>
        <fullName evidence="2">Uncharacterized protein</fullName>
    </submittedName>
</protein>
<proteinExistence type="predicted"/>
<evidence type="ECO:0000313" key="3">
    <source>
        <dbReference type="Proteomes" id="UP000250321"/>
    </source>
</evidence>
<keyword evidence="1" id="KW-1133">Transmembrane helix</keyword>
<sequence>MVEIDYAILMDHGPSSVNCSLLVSFMRLIMLIYMASAMIDLMPAFTFILVVITGMEILDLRITSRHAKCIGTAVSISGAKCFWLAQGGCCRQGWGG</sequence>
<reference evidence="2 3" key="1">
    <citation type="submission" date="2018-02" db="EMBL/GenBank/DDBJ databases">
        <title>Draft genome of wild Prunus yedoensis var. nudiflora.</title>
        <authorList>
            <person name="Baek S."/>
            <person name="Kim J.-H."/>
            <person name="Choi K."/>
            <person name="Kim G.-B."/>
            <person name="Cho A."/>
            <person name="Jang H."/>
            <person name="Shin C.-H."/>
            <person name="Yu H.-J."/>
            <person name="Mun J.-H."/>
        </authorList>
    </citation>
    <scope>NUCLEOTIDE SEQUENCE [LARGE SCALE GENOMIC DNA]</scope>
    <source>
        <strain evidence="3">cv. Jeju island</strain>
        <tissue evidence="2">Leaf</tissue>
    </source>
</reference>
<dbReference type="OrthoDB" id="1728340at2759"/>
<dbReference type="Proteomes" id="UP000250321">
    <property type="component" value="Unassembled WGS sequence"/>
</dbReference>
<keyword evidence="3" id="KW-1185">Reference proteome</keyword>
<dbReference type="AlphaFoldDB" id="A0A314YVB3"/>
<feature type="transmembrane region" description="Helical" evidence="1">
    <location>
        <begin position="30"/>
        <end position="58"/>
    </location>
</feature>